<dbReference type="AlphaFoldDB" id="A0A9J5XXR8"/>
<dbReference type="Gene3D" id="3.40.50.720">
    <property type="entry name" value="NAD(P)-binding Rossmann-like Domain"/>
    <property type="match status" value="1"/>
</dbReference>
<evidence type="ECO:0000313" key="12">
    <source>
        <dbReference type="EMBL" id="KAG5593139.1"/>
    </source>
</evidence>
<keyword evidence="7" id="KW-0299">Galactose metabolism</keyword>
<dbReference type="GO" id="GO:0003978">
    <property type="term" value="F:UDP-glucose 4-epimerase activity"/>
    <property type="evidence" value="ECO:0007669"/>
    <property type="project" value="UniProtKB-UniRule"/>
</dbReference>
<comment type="caution">
    <text evidence="12">The sequence shown here is derived from an EMBL/GenBank/DDBJ whole genome shotgun (WGS) entry which is preliminary data.</text>
</comment>
<keyword evidence="13" id="KW-1185">Reference proteome</keyword>
<dbReference type="PANTHER" id="PTHR43725">
    <property type="entry name" value="UDP-GLUCOSE 4-EPIMERASE"/>
    <property type="match status" value="1"/>
</dbReference>
<evidence type="ECO:0000256" key="5">
    <source>
        <dbReference type="ARBA" id="ARBA00013189"/>
    </source>
</evidence>
<dbReference type="GO" id="GO:0006012">
    <property type="term" value="P:galactose metabolic process"/>
    <property type="evidence" value="ECO:0007669"/>
    <property type="project" value="UniProtKB-KW"/>
</dbReference>
<evidence type="ECO:0000256" key="8">
    <source>
        <dbReference type="ARBA" id="ARBA00023235"/>
    </source>
</evidence>
<dbReference type="GO" id="GO:0005829">
    <property type="term" value="C:cytosol"/>
    <property type="evidence" value="ECO:0007669"/>
    <property type="project" value="TreeGrafter"/>
</dbReference>
<sequence>MGVQCQENILVTGGAGFIGTHTVVQLLNEGFKVTIIDNFHNSVEEAVDRVRELVGPQLSQNLEFHLGDIRNKDDLEKLFSKNEFAAVVHFAGLKAVGESVVQPFLYFENNLIGSITLYSVMAKYNCKKSLKENSKYELLSRTHLASRTRGLVFSSSATVYGQPEKVPCVEDFELKAMNPYGRTKLFLEDIARDIQKADQEWNIILLRYFNPVGAHESGKLGEDPKGIPNNLMPYIQQVAVGRLPELNVYGNDYPTPDGTAIRDYIHVMDLADGHVVALQRLLRQNHIGCVAYNLGTGKGKSVLEMVAAFERASGKKIPLKMCPRRPGDATAVYASTEKAEKELGWKAKYGINEMCRDQWKWASQNPWGYQSKP</sequence>
<evidence type="ECO:0000256" key="6">
    <source>
        <dbReference type="ARBA" id="ARBA00023027"/>
    </source>
</evidence>
<dbReference type="FunFam" id="3.90.25.10:FF:000060">
    <property type="entry name" value="UDP-glucose 4-epimerase 4"/>
    <property type="match status" value="1"/>
</dbReference>
<dbReference type="EC" id="5.1.3.-" evidence="10"/>
<keyword evidence="9 10" id="KW-0119">Carbohydrate metabolism</keyword>
<keyword evidence="8 10" id="KW-0413">Isomerase</keyword>
<dbReference type="Proteomes" id="UP000824120">
    <property type="component" value="Chromosome 8"/>
</dbReference>
<dbReference type="NCBIfam" id="TIGR01179">
    <property type="entry name" value="galE"/>
    <property type="match status" value="1"/>
</dbReference>
<comment type="similarity">
    <text evidence="4 10">Belongs to the NAD(P)-dependent epimerase/dehydratase family.</text>
</comment>
<dbReference type="OrthoDB" id="9402762at2759"/>
<evidence type="ECO:0000256" key="4">
    <source>
        <dbReference type="ARBA" id="ARBA00007637"/>
    </source>
</evidence>
<dbReference type="EMBL" id="JACXVP010000008">
    <property type="protein sequence ID" value="KAG5593139.1"/>
    <property type="molecule type" value="Genomic_DNA"/>
</dbReference>
<dbReference type="CDD" id="cd05247">
    <property type="entry name" value="UDP_G4E_1_SDR_e"/>
    <property type="match status" value="1"/>
</dbReference>
<comment type="catalytic activity">
    <reaction evidence="1">
        <text>UDP-alpha-D-glucose = UDP-alpha-D-galactose</text>
        <dbReference type="Rhea" id="RHEA:22168"/>
        <dbReference type="ChEBI" id="CHEBI:58885"/>
        <dbReference type="ChEBI" id="CHEBI:66914"/>
        <dbReference type="EC" id="5.1.3.2"/>
    </reaction>
</comment>
<evidence type="ECO:0000256" key="3">
    <source>
        <dbReference type="ARBA" id="ARBA00004947"/>
    </source>
</evidence>
<keyword evidence="6 10" id="KW-0520">NAD</keyword>
<evidence type="ECO:0000256" key="9">
    <source>
        <dbReference type="ARBA" id="ARBA00023277"/>
    </source>
</evidence>
<comment type="cofactor">
    <cofactor evidence="2 10">
        <name>NAD(+)</name>
        <dbReference type="ChEBI" id="CHEBI:57540"/>
    </cofactor>
</comment>
<evidence type="ECO:0000256" key="10">
    <source>
        <dbReference type="RuleBase" id="RU366046"/>
    </source>
</evidence>
<reference evidence="12 13" key="1">
    <citation type="submission" date="2020-09" db="EMBL/GenBank/DDBJ databases">
        <title>De no assembly of potato wild relative species, Solanum commersonii.</title>
        <authorList>
            <person name="Cho K."/>
        </authorList>
    </citation>
    <scope>NUCLEOTIDE SEQUENCE [LARGE SCALE GENOMIC DNA]</scope>
    <source>
        <strain evidence="12">LZ3.2</strain>
        <tissue evidence="12">Leaf</tissue>
    </source>
</reference>
<accession>A0A9J5XXR8</accession>
<proteinExistence type="inferred from homology"/>
<dbReference type="InterPro" id="IPR036291">
    <property type="entry name" value="NAD(P)-bd_dom_sf"/>
</dbReference>
<evidence type="ECO:0000256" key="7">
    <source>
        <dbReference type="ARBA" id="ARBA00023144"/>
    </source>
</evidence>
<dbReference type="Gene3D" id="3.90.25.10">
    <property type="entry name" value="UDP-galactose 4-epimerase, domain 1"/>
    <property type="match status" value="1"/>
</dbReference>
<organism evidence="12 13">
    <name type="scientific">Solanum commersonii</name>
    <name type="common">Commerson's wild potato</name>
    <name type="synonym">Commerson's nightshade</name>
    <dbReference type="NCBI Taxonomy" id="4109"/>
    <lineage>
        <taxon>Eukaryota</taxon>
        <taxon>Viridiplantae</taxon>
        <taxon>Streptophyta</taxon>
        <taxon>Embryophyta</taxon>
        <taxon>Tracheophyta</taxon>
        <taxon>Spermatophyta</taxon>
        <taxon>Magnoliopsida</taxon>
        <taxon>eudicotyledons</taxon>
        <taxon>Gunneridae</taxon>
        <taxon>Pentapetalae</taxon>
        <taxon>asterids</taxon>
        <taxon>lamiids</taxon>
        <taxon>Solanales</taxon>
        <taxon>Solanaceae</taxon>
        <taxon>Solanoideae</taxon>
        <taxon>Solaneae</taxon>
        <taxon>Solanum</taxon>
    </lineage>
</organism>
<evidence type="ECO:0000256" key="1">
    <source>
        <dbReference type="ARBA" id="ARBA00000083"/>
    </source>
</evidence>
<comment type="pathway">
    <text evidence="3 10">Carbohydrate metabolism; galactose metabolism.</text>
</comment>
<evidence type="ECO:0000256" key="2">
    <source>
        <dbReference type="ARBA" id="ARBA00001911"/>
    </source>
</evidence>
<dbReference type="InterPro" id="IPR005886">
    <property type="entry name" value="UDP_G4E"/>
</dbReference>
<dbReference type="SUPFAM" id="SSF51735">
    <property type="entry name" value="NAD(P)-binding Rossmann-fold domains"/>
    <property type="match status" value="1"/>
</dbReference>
<name>A0A9J5XXR8_SOLCO</name>
<gene>
    <name evidence="12" type="ORF">H5410_043653</name>
</gene>
<dbReference type="InterPro" id="IPR016040">
    <property type="entry name" value="NAD(P)-bd_dom"/>
</dbReference>
<dbReference type="Pfam" id="PF16363">
    <property type="entry name" value="GDP_Man_Dehyd"/>
    <property type="match status" value="1"/>
</dbReference>
<dbReference type="PANTHER" id="PTHR43725:SF15">
    <property type="entry name" value="BIFUNCTIONAL UDP-GLUCOSE 4-EPIMERASE AND UDP-XYLOSE 4-EPIMERASE 1"/>
    <property type="match status" value="1"/>
</dbReference>
<feature type="domain" description="NAD(P)-binding" evidence="11">
    <location>
        <begin position="10"/>
        <end position="357"/>
    </location>
</feature>
<evidence type="ECO:0000259" key="11">
    <source>
        <dbReference type="Pfam" id="PF16363"/>
    </source>
</evidence>
<protein>
    <recommendedName>
        <fullName evidence="5 10">UDP-glucose 4-epimerase</fullName>
        <ecNumber evidence="10">5.1.3.-</ecNumber>
    </recommendedName>
</protein>
<evidence type="ECO:0000313" key="13">
    <source>
        <dbReference type="Proteomes" id="UP000824120"/>
    </source>
</evidence>